<protein>
    <recommendedName>
        <fullName evidence="4">FAR1 domain-containing protein</fullName>
    </recommendedName>
</protein>
<accession>A0ABU6SF28</accession>
<evidence type="ECO:0000256" key="1">
    <source>
        <dbReference type="SAM" id="MobiDB-lite"/>
    </source>
</evidence>
<sequence>MQIGARPKGGRVCDIEGGRLLSERVELLSEKLLLVVVDLFGIHTESSESAELGSSEACRRRRCTCESVAEGIIRLVTGKKEMQIGDVLCVYDMMGNKIDSVTLKCEMDETSVEEVNGAESGEGFVGAEREDGKWEDGEEGADPGRKSEEEEDVSDYDAVAAITEEEICKKAFRTKDKAYEFYKRLGRCHGFGVRKGDYVKDLSGAVFRRRFFCNRAGLRDEKHYQRLDRVRSHRSGK</sequence>
<dbReference type="PANTHER" id="PTHR46328">
    <property type="entry name" value="FAR-RED IMPAIRED RESPONSIVE (FAR1) FAMILY PROTEIN-RELATED"/>
    <property type="match status" value="1"/>
</dbReference>
<organism evidence="2 3">
    <name type="scientific">Stylosanthes scabra</name>
    <dbReference type="NCBI Taxonomy" id="79078"/>
    <lineage>
        <taxon>Eukaryota</taxon>
        <taxon>Viridiplantae</taxon>
        <taxon>Streptophyta</taxon>
        <taxon>Embryophyta</taxon>
        <taxon>Tracheophyta</taxon>
        <taxon>Spermatophyta</taxon>
        <taxon>Magnoliopsida</taxon>
        <taxon>eudicotyledons</taxon>
        <taxon>Gunneridae</taxon>
        <taxon>Pentapetalae</taxon>
        <taxon>rosids</taxon>
        <taxon>fabids</taxon>
        <taxon>Fabales</taxon>
        <taxon>Fabaceae</taxon>
        <taxon>Papilionoideae</taxon>
        <taxon>50 kb inversion clade</taxon>
        <taxon>dalbergioids sensu lato</taxon>
        <taxon>Dalbergieae</taxon>
        <taxon>Pterocarpus clade</taxon>
        <taxon>Stylosanthes</taxon>
    </lineage>
</organism>
<keyword evidence="3" id="KW-1185">Reference proteome</keyword>
<proteinExistence type="predicted"/>
<dbReference type="EMBL" id="JASCZI010060627">
    <property type="protein sequence ID" value="MED6134744.1"/>
    <property type="molecule type" value="Genomic_DNA"/>
</dbReference>
<name>A0ABU6SF28_9FABA</name>
<gene>
    <name evidence="2" type="ORF">PIB30_039833</name>
</gene>
<reference evidence="2 3" key="1">
    <citation type="journal article" date="2023" name="Plants (Basel)">
        <title>Bridging the Gap: Combining Genomics and Transcriptomics Approaches to Understand Stylosanthes scabra, an Orphan Legume from the Brazilian Caatinga.</title>
        <authorList>
            <person name="Ferreira-Neto J.R.C."/>
            <person name="da Silva M.D."/>
            <person name="Binneck E."/>
            <person name="de Melo N.F."/>
            <person name="da Silva R.H."/>
            <person name="de Melo A.L.T.M."/>
            <person name="Pandolfi V."/>
            <person name="Bustamante F.O."/>
            <person name="Brasileiro-Vidal A.C."/>
            <person name="Benko-Iseppon A.M."/>
        </authorList>
    </citation>
    <scope>NUCLEOTIDE SEQUENCE [LARGE SCALE GENOMIC DNA]</scope>
    <source>
        <tissue evidence="2">Leaves</tissue>
    </source>
</reference>
<dbReference type="PANTHER" id="PTHR46328:SF33">
    <property type="entry name" value="FAR1 DNA-BINDING DOMAIN PROTEIN"/>
    <property type="match status" value="1"/>
</dbReference>
<feature type="region of interest" description="Disordered" evidence="1">
    <location>
        <begin position="116"/>
        <end position="153"/>
    </location>
</feature>
<evidence type="ECO:0008006" key="4">
    <source>
        <dbReference type="Google" id="ProtNLM"/>
    </source>
</evidence>
<evidence type="ECO:0000313" key="2">
    <source>
        <dbReference type="EMBL" id="MED6134744.1"/>
    </source>
</evidence>
<evidence type="ECO:0000313" key="3">
    <source>
        <dbReference type="Proteomes" id="UP001341840"/>
    </source>
</evidence>
<dbReference type="Proteomes" id="UP001341840">
    <property type="component" value="Unassembled WGS sequence"/>
</dbReference>
<comment type="caution">
    <text evidence="2">The sequence shown here is derived from an EMBL/GenBank/DDBJ whole genome shotgun (WGS) entry which is preliminary data.</text>
</comment>